<reference evidence="2 3" key="1">
    <citation type="submission" date="2021-06" db="EMBL/GenBank/DDBJ databases">
        <authorList>
            <person name="Sun Q."/>
            <person name="Li D."/>
        </authorList>
    </citation>
    <scope>NUCLEOTIDE SEQUENCE [LARGE SCALE GENOMIC DNA]</scope>
    <source>
        <strain evidence="2 3">MSJ-2</strain>
    </source>
</reference>
<name>A0ABS6FBR4_9FIRM</name>
<dbReference type="EMBL" id="JAHLQN010000001">
    <property type="protein sequence ID" value="MBU5627723.1"/>
    <property type="molecule type" value="Genomic_DNA"/>
</dbReference>
<evidence type="ECO:0000313" key="2">
    <source>
        <dbReference type="EMBL" id="MBU5627723.1"/>
    </source>
</evidence>
<dbReference type="RefSeq" id="WP_216632004.1">
    <property type="nucleotide sequence ID" value="NZ_JAHLQN010000001.1"/>
</dbReference>
<dbReference type="EMBL" id="JAHLQN010000001">
    <property type="protein sequence ID" value="MBU5626523.1"/>
    <property type="molecule type" value="Genomic_DNA"/>
</dbReference>
<accession>A0ABS6FBR4</accession>
<dbReference type="Proteomes" id="UP000787672">
    <property type="component" value="Unassembled WGS sequence"/>
</dbReference>
<comment type="caution">
    <text evidence="2">The sequence shown here is derived from an EMBL/GenBank/DDBJ whole genome shotgun (WGS) entry which is preliminary data.</text>
</comment>
<evidence type="ECO:0000313" key="3">
    <source>
        <dbReference type="Proteomes" id="UP000787672"/>
    </source>
</evidence>
<keyword evidence="3" id="KW-1185">Reference proteome</keyword>
<proteinExistence type="predicted"/>
<evidence type="ECO:0000313" key="1">
    <source>
        <dbReference type="EMBL" id="MBU5626523.1"/>
    </source>
</evidence>
<protein>
    <submittedName>
        <fullName evidence="2">Uncharacterized protein</fullName>
    </submittedName>
</protein>
<organism evidence="2 3">
    <name type="scientific">Dysosmobacter acutus</name>
    <dbReference type="NCBI Taxonomy" id="2841504"/>
    <lineage>
        <taxon>Bacteria</taxon>
        <taxon>Bacillati</taxon>
        <taxon>Bacillota</taxon>
        <taxon>Clostridia</taxon>
        <taxon>Eubacteriales</taxon>
        <taxon>Oscillospiraceae</taxon>
        <taxon>Dysosmobacter</taxon>
    </lineage>
</organism>
<gene>
    <name evidence="1" type="ORF">KQI82_06265</name>
    <name evidence="2" type="ORF">KQI82_12465</name>
</gene>
<sequence length="52" mass="6001">MDKDYTDMTLSERLRWWAENCDRCNYGCQVKSLLLMASDKLASQEGAEHDGD</sequence>